<proteinExistence type="predicted"/>
<evidence type="ECO:0000313" key="1">
    <source>
        <dbReference type="EMBL" id="CAG8629964.1"/>
    </source>
</evidence>
<sequence length="87" mass="10127">MQPDNLLIDNFDQNKFDSNSDQSEHNTNSNRTEDNNSEQSEHDINQDIDEKIDINEKTDNDCDRTMLFSSLLNIDNLDIFSEPSYNP</sequence>
<reference evidence="1" key="1">
    <citation type="submission" date="2021-06" db="EMBL/GenBank/DDBJ databases">
        <authorList>
            <person name="Kallberg Y."/>
            <person name="Tangrot J."/>
            <person name="Rosling A."/>
        </authorList>
    </citation>
    <scope>NUCLEOTIDE SEQUENCE</scope>
    <source>
        <strain evidence="1">MA461A</strain>
    </source>
</reference>
<accession>A0ACA9N4P0</accession>
<organism evidence="1 2">
    <name type="scientific">Racocetra persica</name>
    <dbReference type="NCBI Taxonomy" id="160502"/>
    <lineage>
        <taxon>Eukaryota</taxon>
        <taxon>Fungi</taxon>
        <taxon>Fungi incertae sedis</taxon>
        <taxon>Mucoromycota</taxon>
        <taxon>Glomeromycotina</taxon>
        <taxon>Glomeromycetes</taxon>
        <taxon>Diversisporales</taxon>
        <taxon>Gigasporaceae</taxon>
        <taxon>Racocetra</taxon>
    </lineage>
</organism>
<comment type="caution">
    <text evidence="1">The sequence shown here is derived from an EMBL/GenBank/DDBJ whole genome shotgun (WGS) entry which is preliminary data.</text>
</comment>
<name>A0ACA9N4P0_9GLOM</name>
<gene>
    <name evidence="1" type="ORF">RPERSI_LOCUS7063</name>
</gene>
<dbReference type="Proteomes" id="UP000789920">
    <property type="component" value="Unassembled WGS sequence"/>
</dbReference>
<evidence type="ECO:0000313" key="2">
    <source>
        <dbReference type="Proteomes" id="UP000789920"/>
    </source>
</evidence>
<protein>
    <submittedName>
        <fullName evidence="1">8211_t:CDS:1</fullName>
    </submittedName>
</protein>
<keyword evidence="2" id="KW-1185">Reference proteome</keyword>
<feature type="non-terminal residue" evidence="1">
    <location>
        <position position="87"/>
    </location>
</feature>
<dbReference type="EMBL" id="CAJVQC010011679">
    <property type="protein sequence ID" value="CAG8629964.1"/>
    <property type="molecule type" value="Genomic_DNA"/>
</dbReference>